<dbReference type="InterPro" id="IPR013132">
    <property type="entry name" value="PseI/NeuA/B-like_N"/>
</dbReference>
<comment type="caution">
    <text evidence="2">The sequence shown here is derived from an EMBL/GenBank/DDBJ whole genome shotgun (WGS) entry which is preliminary data.</text>
</comment>
<dbReference type="InterPro" id="IPR006190">
    <property type="entry name" value="SAF_AFP_Neu5Ac"/>
</dbReference>
<dbReference type="InterPro" id="IPR057736">
    <property type="entry name" value="SAF_PseI/NeuA/NeuB"/>
</dbReference>
<dbReference type="GO" id="GO:0047444">
    <property type="term" value="F:N-acylneuraminate-9-phosphate synthase activity"/>
    <property type="evidence" value="ECO:0007669"/>
    <property type="project" value="TreeGrafter"/>
</dbReference>
<dbReference type="PANTHER" id="PTHR42966:SF1">
    <property type="entry name" value="SIALIC ACID SYNTHASE"/>
    <property type="match status" value="1"/>
</dbReference>
<dbReference type="GO" id="GO:0016051">
    <property type="term" value="P:carbohydrate biosynthetic process"/>
    <property type="evidence" value="ECO:0007669"/>
    <property type="project" value="InterPro"/>
</dbReference>
<dbReference type="InterPro" id="IPR036732">
    <property type="entry name" value="AFP_Neu5c_C_sf"/>
</dbReference>
<gene>
    <name evidence="2" type="ORF">EZ216_10590</name>
</gene>
<dbReference type="Gene3D" id="3.90.1210.10">
    <property type="entry name" value="Antifreeze-like/N-acetylneuraminic acid synthase C-terminal domain"/>
    <property type="match status" value="1"/>
</dbReference>
<dbReference type="Proteomes" id="UP000297839">
    <property type="component" value="Unassembled WGS sequence"/>
</dbReference>
<dbReference type="OrthoDB" id="9781701at2"/>
<feature type="domain" description="AFP-like" evidence="1">
    <location>
        <begin position="290"/>
        <end position="348"/>
    </location>
</feature>
<dbReference type="SUPFAM" id="SSF51269">
    <property type="entry name" value="AFP III-like domain"/>
    <property type="match status" value="1"/>
</dbReference>
<dbReference type="SUPFAM" id="SSF51569">
    <property type="entry name" value="Aldolase"/>
    <property type="match status" value="1"/>
</dbReference>
<evidence type="ECO:0000313" key="2">
    <source>
        <dbReference type="EMBL" id="TFZ04074.1"/>
    </source>
</evidence>
<accession>A0A4Z0BZW3</accession>
<dbReference type="InterPro" id="IPR051690">
    <property type="entry name" value="PseI-like"/>
</dbReference>
<dbReference type="Gene3D" id="3.20.20.70">
    <property type="entry name" value="Aldolase class I"/>
    <property type="match status" value="1"/>
</dbReference>
<dbReference type="InterPro" id="IPR013974">
    <property type="entry name" value="SAF"/>
</dbReference>
<name>A0A4Z0BZW3_9BURK</name>
<dbReference type="Pfam" id="PF03102">
    <property type="entry name" value="NeuB"/>
    <property type="match status" value="1"/>
</dbReference>
<dbReference type="PROSITE" id="PS50844">
    <property type="entry name" value="AFP_LIKE"/>
    <property type="match status" value="1"/>
</dbReference>
<dbReference type="Pfam" id="PF08666">
    <property type="entry name" value="SAF"/>
    <property type="match status" value="1"/>
</dbReference>
<keyword evidence="3" id="KW-1185">Reference proteome</keyword>
<dbReference type="RefSeq" id="WP_135249699.1">
    <property type="nucleotide sequence ID" value="NZ_SMLK01000002.1"/>
</dbReference>
<reference evidence="2 3" key="1">
    <citation type="submission" date="2019-03" db="EMBL/GenBank/DDBJ databases">
        <title>Ramlibacter sp. 18x22-1, whole genome shotgun sequence.</title>
        <authorList>
            <person name="Zhang X."/>
            <person name="Feng G."/>
            <person name="Zhu H."/>
        </authorList>
    </citation>
    <scope>NUCLEOTIDE SEQUENCE [LARGE SCALE GENOMIC DNA]</scope>
    <source>
        <strain evidence="2 3">18x22-1</strain>
    </source>
</reference>
<organism evidence="2 3">
    <name type="scientific">Ramlibacter humi</name>
    <dbReference type="NCBI Taxonomy" id="2530451"/>
    <lineage>
        <taxon>Bacteria</taxon>
        <taxon>Pseudomonadati</taxon>
        <taxon>Pseudomonadota</taxon>
        <taxon>Betaproteobacteria</taxon>
        <taxon>Burkholderiales</taxon>
        <taxon>Comamonadaceae</taxon>
        <taxon>Ramlibacter</taxon>
    </lineage>
</organism>
<evidence type="ECO:0000313" key="3">
    <source>
        <dbReference type="Proteomes" id="UP000297839"/>
    </source>
</evidence>
<dbReference type="PANTHER" id="PTHR42966">
    <property type="entry name" value="N-ACETYLNEURAMINATE SYNTHASE"/>
    <property type="match status" value="1"/>
</dbReference>
<protein>
    <submittedName>
        <fullName evidence="2">N-acetylneuraminate synthase</fullName>
    </submittedName>
</protein>
<dbReference type="AlphaFoldDB" id="A0A4Z0BZW3"/>
<sequence length="349" mass="36661">MKAQRVFVIAEAGVNHNGDPQLAIALADAARAAGADAVKFQTFRAEDVVTASAPTADYQRTNTGATSQFEMVKALELSDEGHRQVAAHCARIGIEFFSTPFSVHAVDQLVALGVRRIKLPSGELTHRQLLEKAASTGLPLLLSSGMATLDEVRTAVGWIQGVWARSGAPKAQPALALLHCTSAYPAPAEALNLRAIGALAAAFPGTPVGYSDHSQGPEAALASIALGATVIEKHLTVDKSLPGPDHVASADPGEFAVMVRAIRTLEPMLGDGIKRPHPVEENTRAVARRSVVSTRDLPAGHVLQAADLALRRPGTGIAPDALEQLQGRKLREAVPADMPLQWPMLEGGA</sequence>
<dbReference type="SMART" id="SM00858">
    <property type="entry name" value="SAF"/>
    <property type="match status" value="1"/>
</dbReference>
<dbReference type="InterPro" id="IPR013785">
    <property type="entry name" value="Aldolase_TIM"/>
</dbReference>
<evidence type="ECO:0000259" key="1">
    <source>
        <dbReference type="PROSITE" id="PS50844"/>
    </source>
</evidence>
<proteinExistence type="predicted"/>
<dbReference type="EMBL" id="SMLK01000002">
    <property type="protein sequence ID" value="TFZ04074.1"/>
    <property type="molecule type" value="Genomic_DNA"/>
</dbReference>
<dbReference type="CDD" id="cd11615">
    <property type="entry name" value="SAF_NeuB_like"/>
    <property type="match status" value="1"/>
</dbReference>